<dbReference type="OrthoDB" id="9772456at2"/>
<evidence type="ECO:0000256" key="4">
    <source>
        <dbReference type="ARBA" id="ARBA00013085"/>
    </source>
</evidence>
<evidence type="ECO:0000256" key="12">
    <source>
        <dbReference type="PIRSR" id="PIRSR600760-2"/>
    </source>
</evidence>
<dbReference type="PANTHER" id="PTHR43200">
    <property type="entry name" value="PHOSPHATASE"/>
    <property type="match status" value="1"/>
</dbReference>
<comment type="catalytic activity">
    <reaction evidence="10">
        <text>L-histidinol phosphate + H2O = L-histidinol + phosphate</text>
        <dbReference type="Rhea" id="RHEA:14465"/>
        <dbReference type="ChEBI" id="CHEBI:15377"/>
        <dbReference type="ChEBI" id="CHEBI:43474"/>
        <dbReference type="ChEBI" id="CHEBI:57699"/>
        <dbReference type="ChEBI" id="CHEBI:57980"/>
        <dbReference type="EC" id="3.1.3.15"/>
    </reaction>
</comment>
<evidence type="ECO:0000256" key="9">
    <source>
        <dbReference type="ARBA" id="ARBA00033209"/>
    </source>
</evidence>
<dbReference type="RefSeq" id="WP_062076102.1">
    <property type="nucleotide sequence ID" value="NZ_BBRC01000016.1"/>
</dbReference>
<dbReference type="Gene3D" id="3.30.540.10">
    <property type="entry name" value="Fructose-1,6-Bisphosphatase, subunit A, domain 1"/>
    <property type="match status" value="1"/>
</dbReference>
<dbReference type="AlphaFoldDB" id="A0A7Y9ZCG8"/>
<evidence type="ECO:0000256" key="3">
    <source>
        <dbReference type="ARBA" id="ARBA00009759"/>
    </source>
</evidence>
<keyword evidence="14" id="KW-1185">Reference proteome</keyword>
<accession>A0A7Y9ZCG8</accession>
<keyword evidence="7 13" id="KW-0378">Hydrolase</keyword>
<dbReference type="Gene3D" id="3.40.190.80">
    <property type="match status" value="1"/>
</dbReference>
<dbReference type="EC" id="3.1.3.15" evidence="4"/>
<keyword evidence="6 12" id="KW-0479">Metal-binding</keyword>
<dbReference type="GO" id="GO:0046872">
    <property type="term" value="F:metal ion binding"/>
    <property type="evidence" value="ECO:0007669"/>
    <property type="project" value="UniProtKB-KW"/>
</dbReference>
<dbReference type="GO" id="GO:0004401">
    <property type="term" value="F:histidinol-phosphatase activity"/>
    <property type="evidence" value="ECO:0007669"/>
    <property type="project" value="UniProtKB-EC"/>
</dbReference>
<comment type="similarity">
    <text evidence="3">Belongs to the inositol monophosphatase superfamily.</text>
</comment>
<feature type="binding site" evidence="12">
    <location>
        <position position="89"/>
    </location>
    <ligand>
        <name>Mg(2+)</name>
        <dbReference type="ChEBI" id="CHEBI:18420"/>
        <label>1</label>
        <note>catalytic</note>
    </ligand>
</feature>
<dbReference type="InterPro" id="IPR000760">
    <property type="entry name" value="Inositol_monophosphatase-like"/>
</dbReference>
<evidence type="ECO:0000313" key="13">
    <source>
        <dbReference type="EMBL" id="NYI40811.1"/>
    </source>
</evidence>
<comment type="cofactor">
    <cofactor evidence="1 12">
        <name>Mg(2+)</name>
        <dbReference type="ChEBI" id="CHEBI:18420"/>
    </cofactor>
</comment>
<evidence type="ECO:0000256" key="11">
    <source>
        <dbReference type="ARBA" id="ARBA00053547"/>
    </source>
</evidence>
<organism evidence="13 14">
    <name type="scientific">Demequina lutea</name>
    <dbReference type="NCBI Taxonomy" id="431489"/>
    <lineage>
        <taxon>Bacteria</taxon>
        <taxon>Bacillati</taxon>
        <taxon>Actinomycetota</taxon>
        <taxon>Actinomycetes</taxon>
        <taxon>Micrococcales</taxon>
        <taxon>Demequinaceae</taxon>
        <taxon>Demequina</taxon>
    </lineage>
</organism>
<comment type="function">
    <text evidence="11">Catalyzes the dephosphorylation of histidinol-phosphate to histidinol, the direct precursor of histidine.</text>
</comment>
<dbReference type="Proteomes" id="UP000547973">
    <property type="component" value="Unassembled WGS sequence"/>
</dbReference>
<evidence type="ECO:0000256" key="7">
    <source>
        <dbReference type="ARBA" id="ARBA00022801"/>
    </source>
</evidence>
<comment type="pathway">
    <text evidence="2">Amino-acid biosynthesis; L-histidine biosynthesis; L-histidine from 5-phospho-alpha-D-ribose 1-diphosphate: step 8/9.</text>
</comment>
<proteinExistence type="inferred from homology"/>
<dbReference type="PRINTS" id="PR00377">
    <property type="entry name" value="IMPHPHTASES"/>
</dbReference>
<feature type="binding site" evidence="12">
    <location>
        <position position="90"/>
    </location>
    <ligand>
        <name>Mg(2+)</name>
        <dbReference type="ChEBI" id="CHEBI:18420"/>
        <label>2</label>
    </ligand>
</feature>
<keyword evidence="8 12" id="KW-0460">Magnesium</keyword>
<evidence type="ECO:0000256" key="1">
    <source>
        <dbReference type="ARBA" id="ARBA00001946"/>
    </source>
</evidence>
<dbReference type="FunFam" id="3.30.540.10:FF:000003">
    <property type="entry name" value="Inositol-1-monophosphatase"/>
    <property type="match status" value="1"/>
</dbReference>
<name>A0A7Y9ZCG8_9MICO</name>
<evidence type="ECO:0000256" key="5">
    <source>
        <dbReference type="ARBA" id="ARBA00021697"/>
    </source>
</evidence>
<feature type="binding site" evidence="12">
    <location>
        <position position="67"/>
    </location>
    <ligand>
        <name>Mg(2+)</name>
        <dbReference type="ChEBI" id="CHEBI:18420"/>
        <label>1</label>
        <note>catalytic</note>
    </ligand>
</feature>
<feature type="binding site" evidence="12">
    <location>
        <position position="87"/>
    </location>
    <ligand>
        <name>Mg(2+)</name>
        <dbReference type="ChEBI" id="CHEBI:18420"/>
        <label>1</label>
        <note>catalytic</note>
    </ligand>
</feature>
<dbReference type="GO" id="GO:0000105">
    <property type="term" value="P:L-histidine biosynthetic process"/>
    <property type="evidence" value="ECO:0007669"/>
    <property type="project" value="TreeGrafter"/>
</dbReference>
<evidence type="ECO:0000256" key="8">
    <source>
        <dbReference type="ARBA" id="ARBA00022842"/>
    </source>
</evidence>
<reference evidence="13 14" key="1">
    <citation type="submission" date="2020-07" db="EMBL/GenBank/DDBJ databases">
        <title>Sequencing the genomes of 1000 actinobacteria strains.</title>
        <authorList>
            <person name="Klenk H.-P."/>
        </authorList>
    </citation>
    <scope>NUCLEOTIDE SEQUENCE [LARGE SCALE GENOMIC DNA]</scope>
    <source>
        <strain evidence="13 14">DSM 19970</strain>
    </source>
</reference>
<evidence type="ECO:0000313" key="14">
    <source>
        <dbReference type="Proteomes" id="UP000547973"/>
    </source>
</evidence>
<protein>
    <recommendedName>
        <fullName evidence="5">Histidinol-phosphatase</fullName>
        <ecNumber evidence="4">3.1.3.15</ecNumber>
    </recommendedName>
    <alternativeName>
        <fullName evidence="9">Histidinol-phosphate phosphatase</fullName>
    </alternativeName>
</protein>
<dbReference type="PROSITE" id="PS00629">
    <property type="entry name" value="IMP_1"/>
    <property type="match status" value="1"/>
</dbReference>
<comment type="caution">
    <text evidence="13">The sequence shown here is derived from an EMBL/GenBank/DDBJ whole genome shotgun (WGS) entry which is preliminary data.</text>
</comment>
<dbReference type="InterPro" id="IPR020583">
    <property type="entry name" value="Inositol_monoP_metal-BS"/>
</dbReference>
<evidence type="ECO:0000256" key="2">
    <source>
        <dbReference type="ARBA" id="ARBA00004970"/>
    </source>
</evidence>
<dbReference type="SUPFAM" id="SSF56655">
    <property type="entry name" value="Carbohydrate phosphatase"/>
    <property type="match status" value="1"/>
</dbReference>
<dbReference type="InterPro" id="IPR051090">
    <property type="entry name" value="Inositol_monoP_superfamily"/>
</dbReference>
<evidence type="ECO:0000256" key="10">
    <source>
        <dbReference type="ARBA" id="ARBA00049158"/>
    </source>
</evidence>
<feature type="binding site" evidence="12">
    <location>
        <position position="221"/>
    </location>
    <ligand>
        <name>Mg(2+)</name>
        <dbReference type="ChEBI" id="CHEBI:18420"/>
        <label>1</label>
        <note>catalytic</note>
    </ligand>
</feature>
<dbReference type="PANTHER" id="PTHR43200:SF6">
    <property type="entry name" value="3'(2'),5'-BISPHOSPHATE NUCLEOTIDASE"/>
    <property type="match status" value="1"/>
</dbReference>
<gene>
    <name evidence="13" type="ORF">BKA03_000930</name>
</gene>
<dbReference type="EMBL" id="JACBZO010000001">
    <property type="protein sequence ID" value="NYI40811.1"/>
    <property type="molecule type" value="Genomic_DNA"/>
</dbReference>
<sequence length="268" mass="28387">MSYKDDLALALSLADAVDALTIAGSLGDFAVEFKADDTPVTAIDRAAEELIRDRLLAERPADTIVGEEFGVTTGTEKLNSPRRWVIDPIDGTKNFVRGVPAWATLIGLIVDDVAVVGVVSAPALGRRWYAAQGSGAWTVTTMPGHPQEPRRISVSGTSDLADAFVSISSLIGWENRDLLEPLLDLTRATARTRAFGDFWSYMLVAEGAVDIACEPELALHDMTALVPIVTEAGGMFTSLGGTPGPFGGDALATNGILHDKVLSILAPR</sequence>
<dbReference type="Pfam" id="PF00459">
    <property type="entry name" value="Inositol_P"/>
    <property type="match status" value="1"/>
</dbReference>
<evidence type="ECO:0000256" key="6">
    <source>
        <dbReference type="ARBA" id="ARBA00022723"/>
    </source>
</evidence>